<keyword evidence="7" id="KW-0436">Ligase</keyword>
<evidence type="ECO:0000259" key="6">
    <source>
        <dbReference type="Pfam" id="PF04932"/>
    </source>
</evidence>
<feature type="transmembrane region" description="Helical" evidence="5">
    <location>
        <begin position="12"/>
        <end position="31"/>
    </location>
</feature>
<keyword evidence="8" id="KW-1185">Reference proteome</keyword>
<dbReference type="Pfam" id="PF04932">
    <property type="entry name" value="Wzy_C"/>
    <property type="match status" value="1"/>
</dbReference>
<proteinExistence type="predicted"/>
<evidence type="ECO:0000256" key="2">
    <source>
        <dbReference type="ARBA" id="ARBA00022692"/>
    </source>
</evidence>
<feature type="transmembrane region" description="Helical" evidence="5">
    <location>
        <begin position="43"/>
        <end position="62"/>
    </location>
</feature>
<dbReference type="PANTHER" id="PTHR37422">
    <property type="entry name" value="TEICHURONIC ACID BIOSYNTHESIS PROTEIN TUAE"/>
    <property type="match status" value="1"/>
</dbReference>
<sequence length="396" mass="46455">MILILRILADILWFIKPVNISVNIILLIPFLRQIKRGKIRKSLLGQILKYMVLIFLLLFIVSYCRDISTGSTKLIFKIAFSFIMFYYGTQYKGDLEIFLKKICNFSIIGLITFFFLSFIPASYQNWGDKNTFVGLYYFKTDMALSIVIFLSFAIIDNIKKMYLFLLTIISLYLIIITNARIHLLSFFFLICLRVIPNSIFNNLRRKLLYVVPIFIFISLLFLKLYFEHIASADTLKVSFSEEELFSGENTQGRNVIWLSVLDGFFKENGINKIVGTHLLQDEEYVYKYSKLSHNAHNGYLFVLVSTGVIGLLLFLIIIFIIFDRLINLGQMMFDFNLLRKNEFSYKILFITIVHLFVFVITNLTNNSILFQQQTWFFMFFAGILYNKKVINQIINL</sequence>
<organism evidence="7 8">
    <name type="scientific">Carboxylicivirga linearis</name>
    <dbReference type="NCBI Taxonomy" id="1628157"/>
    <lineage>
        <taxon>Bacteria</taxon>
        <taxon>Pseudomonadati</taxon>
        <taxon>Bacteroidota</taxon>
        <taxon>Bacteroidia</taxon>
        <taxon>Marinilabiliales</taxon>
        <taxon>Marinilabiliaceae</taxon>
        <taxon>Carboxylicivirga</taxon>
    </lineage>
</organism>
<dbReference type="InterPro" id="IPR007016">
    <property type="entry name" value="O-antigen_ligase-rel_domated"/>
</dbReference>
<gene>
    <name evidence="7" type="ORF">KEM10_02380</name>
</gene>
<accession>A0ABS5JQR9</accession>
<comment type="caution">
    <text evidence="7">The sequence shown here is derived from an EMBL/GenBank/DDBJ whole genome shotgun (WGS) entry which is preliminary data.</text>
</comment>
<evidence type="ECO:0000256" key="4">
    <source>
        <dbReference type="ARBA" id="ARBA00023136"/>
    </source>
</evidence>
<feature type="transmembrane region" description="Helical" evidence="5">
    <location>
        <begin position="183"/>
        <end position="200"/>
    </location>
</feature>
<dbReference type="RefSeq" id="WP_212212997.1">
    <property type="nucleotide sequence ID" value="NZ_JAGUCO010000001.1"/>
</dbReference>
<dbReference type="GO" id="GO:0016874">
    <property type="term" value="F:ligase activity"/>
    <property type="evidence" value="ECO:0007669"/>
    <property type="project" value="UniProtKB-KW"/>
</dbReference>
<feature type="transmembrane region" description="Helical" evidence="5">
    <location>
        <begin position="343"/>
        <end position="363"/>
    </location>
</feature>
<dbReference type="Proteomes" id="UP000708576">
    <property type="component" value="Unassembled WGS sequence"/>
</dbReference>
<feature type="transmembrane region" description="Helical" evidence="5">
    <location>
        <begin position="299"/>
        <end position="322"/>
    </location>
</feature>
<evidence type="ECO:0000256" key="3">
    <source>
        <dbReference type="ARBA" id="ARBA00022989"/>
    </source>
</evidence>
<dbReference type="PANTHER" id="PTHR37422:SF13">
    <property type="entry name" value="LIPOPOLYSACCHARIDE BIOSYNTHESIS PROTEIN PA4999-RELATED"/>
    <property type="match status" value="1"/>
</dbReference>
<feature type="transmembrane region" description="Helical" evidence="5">
    <location>
        <begin position="102"/>
        <end position="123"/>
    </location>
</feature>
<evidence type="ECO:0000313" key="7">
    <source>
        <dbReference type="EMBL" id="MBS2097107.1"/>
    </source>
</evidence>
<name>A0ABS5JQR9_9BACT</name>
<evidence type="ECO:0000256" key="5">
    <source>
        <dbReference type="SAM" id="Phobius"/>
    </source>
</evidence>
<comment type="subcellular location">
    <subcellularLocation>
        <location evidence="1">Membrane</location>
        <topology evidence="1">Multi-pass membrane protein</topology>
    </subcellularLocation>
</comment>
<feature type="transmembrane region" description="Helical" evidence="5">
    <location>
        <begin position="207"/>
        <end position="226"/>
    </location>
</feature>
<feature type="transmembrane region" description="Helical" evidence="5">
    <location>
        <begin position="161"/>
        <end position="177"/>
    </location>
</feature>
<protein>
    <submittedName>
        <fullName evidence="7">O-antigen ligase family protein</fullName>
    </submittedName>
</protein>
<dbReference type="InterPro" id="IPR051533">
    <property type="entry name" value="WaaL-like"/>
</dbReference>
<keyword evidence="3 5" id="KW-1133">Transmembrane helix</keyword>
<evidence type="ECO:0000313" key="8">
    <source>
        <dbReference type="Proteomes" id="UP000708576"/>
    </source>
</evidence>
<feature type="transmembrane region" description="Helical" evidence="5">
    <location>
        <begin position="74"/>
        <end position="90"/>
    </location>
</feature>
<reference evidence="7 8" key="1">
    <citation type="journal article" date="2015" name="Int. J. Syst. Evol. Microbiol.">
        <title>Carboxylicivirga linearis sp. nov., isolated from a sea cucumber culture pond.</title>
        <authorList>
            <person name="Wang F.Q."/>
            <person name="Zhou Y.X."/>
            <person name="Lin X.Z."/>
            <person name="Chen G.J."/>
            <person name="Du Z.J."/>
        </authorList>
    </citation>
    <scope>NUCLEOTIDE SEQUENCE [LARGE SCALE GENOMIC DNA]</scope>
    <source>
        <strain evidence="7 8">FB218</strain>
    </source>
</reference>
<dbReference type="EMBL" id="JAGUCO010000001">
    <property type="protein sequence ID" value="MBS2097107.1"/>
    <property type="molecule type" value="Genomic_DNA"/>
</dbReference>
<feature type="transmembrane region" description="Helical" evidence="5">
    <location>
        <begin position="135"/>
        <end position="154"/>
    </location>
</feature>
<keyword evidence="2 5" id="KW-0812">Transmembrane</keyword>
<feature type="transmembrane region" description="Helical" evidence="5">
    <location>
        <begin position="369"/>
        <end position="386"/>
    </location>
</feature>
<keyword evidence="4 5" id="KW-0472">Membrane</keyword>
<evidence type="ECO:0000256" key="1">
    <source>
        <dbReference type="ARBA" id="ARBA00004141"/>
    </source>
</evidence>
<feature type="domain" description="O-antigen ligase-related" evidence="6">
    <location>
        <begin position="166"/>
        <end position="315"/>
    </location>
</feature>